<dbReference type="GeneID" id="59332922"/>
<evidence type="ECO:0000256" key="1">
    <source>
        <dbReference type="ARBA" id="ARBA00004163"/>
    </source>
</evidence>
<evidence type="ECO:0000256" key="4">
    <source>
        <dbReference type="ARBA" id="ARBA00022824"/>
    </source>
</evidence>
<evidence type="ECO:0000256" key="7">
    <source>
        <dbReference type="ARBA" id="ARBA00023054"/>
    </source>
</evidence>
<evidence type="ECO:0000256" key="5">
    <source>
        <dbReference type="ARBA" id="ARBA00022892"/>
    </source>
</evidence>
<dbReference type="EMBL" id="JACCJB010000002">
    <property type="protein sequence ID" value="KAF6230175.1"/>
    <property type="molecule type" value="Genomic_DNA"/>
</dbReference>
<dbReference type="RefSeq" id="XP_037157432.1">
    <property type="nucleotide sequence ID" value="XM_037295431.1"/>
</dbReference>
<evidence type="ECO:0000256" key="3">
    <source>
        <dbReference type="ARBA" id="ARBA00022692"/>
    </source>
</evidence>
<keyword evidence="4" id="KW-0256">Endoplasmic reticulum</keyword>
<name>A0A8H6KZP9_9LECA</name>
<feature type="region of interest" description="Disordered" evidence="10">
    <location>
        <begin position="321"/>
        <end position="431"/>
    </location>
</feature>
<dbReference type="GO" id="GO:0005789">
    <property type="term" value="C:endoplasmic reticulum membrane"/>
    <property type="evidence" value="ECO:0007669"/>
    <property type="project" value="UniProtKB-SubCell"/>
</dbReference>
<feature type="transmembrane region" description="Helical" evidence="11">
    <location>
        <begin position="239"/>
        <end position="257"/>
    </location>
</feature>
<dbReference type="PANTHER" id="PTHR12825:SF0">
    <property type="entry name" value="VESICLE TRANSPORT PROTEIN SEC20"/>
    <property type="match status" value="1"/>
</dbReference>
<keyword evidence="7" id="KW-0175">Coiled coil</keyword>
<evidence type="ECO:0000256" key="11">
    <source>
        <dbReference type="SAM" id="Phobius"/>
    </source>
</evidence>
<comment type="similarity">
    <text evidence="9">Belongs to the SEC20 family.</text>
</comment>
<sequence>MTTQALNARLTPLFESLKQTQQLITRLSKFPAQLGASPSNPDEDDARVELSAEIHQTLKEQEEDFELLRQEVEDQTNISSWSSSARRRDAGKGSQRTDLAAQITRLGEDLKIARAQFRKAQLQAKRNAEAAKRKERELLFAGIQEGNSTTAYGRRKGQEKLSQEEILLNASSDVTAALRRTHTLMSAELERSQFARETLETSTKDLATLSESYSNLDTLLSSSRSLVSSLIHSQKSDTWYLESAFYILAATIAWLVFRRLIYGPGWWLLYLPTKWLWRLSLLAVQLLVGSLSAVAGTVGAKNQSSALSQASESIVTSFAQKPTGTGKIPTFRPNSPAPSVNVGAGGQGAKMQQPQQPSRKEDKTLSDEVGEMAEQSQKEEHTQLENTATAEREQQGTVLRERREDEPPNPKKRMWEEPIDRSRENAPRDEL</sequence>
<keyword evidence="5" id="KW-0931">ER-Golgi transport</keyword>
<dbReference type="InterPro" id="IPR005606">
    <property type="entry name" value="Sec20"/>
</dbReference>
<evidence type="ECO:0000256" key="2">
    <source>
        <dbReference type="ARBA" id="ARBA00022448"/>
    </source>
</evidence>
<feature type="domain" description="Sec20 C-terminal" evidence="12">
    <location>
        <begin position="171"/>
        <end position="260"/>
    </location>
</feature>
<dbReference type="PANTHER" id="PTHR12825">
    <property type="entry name" value="BNIP1-RELATED"/>
    <property type="match status" value="1"/>
</dbReference>
<dbReference type="GO" id="GO:0006890">
    <property type="term" value="P:retrograde vesicle-mediated transport, Golgi to endoplasmic reticulum"/>
    <property type="evidence" value="ECO:0007669"/>
    <property type="project" value="InterPro"/>
</dbReference>
<organism evidence="13 14">
    <name type="scientific">Letharia lupina</name>
    <dbReference type="NCBI Taxonomy" id="560253"/>
    <lineage>
        <taxon>Eukaryota</taxon>
        <taxon>Fungi</taxon>
        <taxon>Dikarya</taxon>
        <taxon>Ascomycota</taxon>
        <taxon>Pezizomycotina</taxon>
        <taxon>Lecanoromycetes</taxon>
        <taxon>OSLEUM clade</taxon>
        <taxon>Lecanoromycetidae</taxon>
        <taxon>Lecanorales</taxon>
        <taxon>Lecanorineae</taxon>
        <taxon>Parmeliaceae</taxon>
        <taxon>Letharia</taxon>
    </lineage>
</organism>
<accession>A0A8H6KZP9</accession>
<dbReference type="GO" id="GO:0031201">
    <property type="term" value="C:SNARE complex"/>
    <property type="evidence" value="ECO:0007669"/>
    <property type="project" value="TreeGrafter"/>
</dbReference>
<evidence type="ECO:0000313" key="13">
    <source>
        <dbReference type="EMBL" id="KAF6230175.1"/>
    </source>
</evidence>
<evidence type="ECO:0000256" key="6">
    <source>
        <dbReference type="ARBA" id="ARBA00022989"/>
    </source>
</evidence>
<keyword evidence="14" id="KW-1185">Reference proteome</keyword>
<protein>
    <recommendedName>
        <fullName evidence="12">Sec20 C-terminal domain-containing protein</fullName>
    </recommendedName>
</protein>
<feature type="transmembrane region" description="Helical" evidence="11">
    <location>
        <begin position="277"/>
        <end position="300"/>
    </location>
</feature>
<reference evidence="13 14" key="1">
    <citation type="journal article" date="2020" name="Genomics">
        <title>Complete, high-quality genomes from long-read metagenomic sequencing of two wolf lichen thalli reveals enigmatic genome architecture.</title>
        <authorList>
            <person name="McKenzie S.K."/>
            <person name="Walston R.F."/>
            <person name="Allen J.L."/>
        </authorList>
    </citation>
    <scope>NUCLEOTIDE SEQUENCE [LARGE SCALE GENOMIC DNA]</scope>
    <source>
        <strain evidence="13">WasteWater1</strain>
    </source>
</reference>
<dbReference type="GO" id="GO:0005484">
    <property type="term" value="F:SNAP receptor activity"/>
    <property type="evidence" value="ECO:0007669"/>
    <property type="project" value="InterPro"/>
</dbReference>
<keyword evidence="3 11" id="KW-0812">Transmembrane</keyword>
<evidence type="ECO:0000256" key="9">
    <source>
        <dbReference type="ARBA" id="ARBA00037934"/>
    </source>
</evidence>
<evidence type="ECO:0000313" key="14">
    <source>
        <dbReference type="Proteomes" id="UP000593566"/>
    </source>
</evidence>
<evidence type="ECO:0000256" key="8">
    <source>
        <dbReference type="ARBA" id="ARBA00023136"/>
    </source>
</evidence>
<comment type="subcellular location">
    <subcellularLocation>
        <location evidence="1">Endoplasmic reticulum membrane</location>
        <topology evidence="1">Single-pass type IV membrane protein</topology>
    </subcellularLocation>
</comment>
<feature type="region of interest" description="Disordered" evidence="10">
    <location>
        <begin position="76"/>
        <end position="96"/>
    </location>
</feature>
<evidence type="ECO:0000256" key="10">
    <source>
        <dbReference type="SAM" id="MobiDB-lite"/>
    </source>
</evidence>
<dbReference type="AlphaFoldDB" id="A0A8H6KZP9"/>
<proteinExistence type="inferred from homology"/>
<dbReference type="Proteomes" id="UP000593566">
    <property type="component" value="Unassembled WGS sequence"/>
</dbReference>
<evidence type="ECO:0000259" key="12">
    <source>
        <dbReference type="Pfam" id="PF03908"/>
    </source>
</evidence>
<keyword evidence="6 11" id="KW-1133">Transmembrane helix</keyword>
<keyword evidence="2" id="KW-0813">Transport</keyword>
<dbReference type="InterPro" id="IPR056173">
    <property type="entry name" value="Sec20_C"/>
</dbReference>
<dbReference type="Pfam" id="PF03908">
    <property type="entry name" value="Sec20"/>
    <property type="match status" value="1"/>
</dbReference>
<gene>
    <name evidence="13" type="ORF">HO133_004514</name>
</gene>
<comment type="caution">
    <text evidence="13">The sequence shown here is derived from an EMBL/GenBank/DDBJ whole genome shotgun (WGS) entry which is preliminary data.</text>
</comment>
<feature type="compositionally biased region" description="Basic and acidic residues" evidence="10">
    <location>
        <begin position="390"/>
        <end position="431"/>
    </location>
</feature>
<keyword evidence="8 11" id="KW-0472">Membrane</keyword>